<keyword evidence="4" id="KW-1185">Reference proteome</keyword>
<dbReference type="Gene3D" id="3.90.79.10">
    <property type="entry name" value="Nucleoside Triphosphate Pyrophosphohydrolase"/>
    <property type="match status" value="1"/>
</dbReference>
<name>A0ABQ2MBJ6_9ACTN</name>
<dbReference type="PROSITE" id="PS51462">
    <property type="entry name" value="NUDIX"/>
    <property type="match status" value="1"/>
</dbReference>
<dbReference type="EMBL" id="BMNG01000010">
    <property type="protein sequence ID" value="GGO49208.1"/>
    <property type="molecule type" value="Genomic_DNA"/>
</dbReference>
<accession>A0ABQ2MBJ6</accession>
<reference evidence="4" key="1">
    <citation type="journal article" date="2019" name="Int. J. Syst. Evol. Microbiol.">
        <title>The Global Catalogue of Microorganisms (GCM) 10K type strain sequencing project: providing services to taxonomists for standard genome sequencing and annotation.</title>
        <authorList>
            <consortium name="The Broad Institute Genomics Platform"/>
            <consortium name="The Broad Institute Genome Sequencing Center for Infectious Disease"/>
            <person name="Wu L."/>
            <person name="Ma J."/>
        </authorList>
    </citation>
    <scope>NUCLEOTIDE SEQUENCE [LARGE SCALE GENOMIC DNA]</scope>
    <source>
        <strain evidence="4">CGMCC 4.7349</strain>
    </source>
</reference>
<dbReference type="Proteomes" id="UP000656881">
    <property type="component" value="Unassembled WGS sequence"/>
</dbReference>
<dbReference type="SUPFAM" id="SSF55811">
    <property type="entry name" value="Nudix"/>
    <property type="match status" value="1"/>
</dbReference>
<evidence type="ECO:0000313" key="3">
    <source>
        <dbReference type="EMBL" id="GGO49208.1"/>
    </source>
</evidence>
<evidence type="ECO:0000313" key="4">
    <source>
        <dbReference type="Proteomes" id="UP000656881"/>
    </source>
</evidence>
<proteinExistence type="predicted"/>
<comment type="caution">
    <text evidence="3">The sequence shown here is derived from an EMBL/GenBank/DDBJ whole genome shotgun (WGS) entry which is preliminary data.</text>
</comment>
<dbReference type="Pfam" id="PF00293">
    <property type="entry name" value="NUDIX"/>
    <property type="match status" value="1"/>
</dbReference>
<gene>
    <name evidence="3" type="ORF">GCM10012286_46630</name>
</gene>
<organism evidence="3 4">
    <name type="scientific">Streptomyces lasiicapitis</name>
    <dbReference type="NCBI Taxonomy" id="1923961"/>
    <lineage>
        <taxon>Bacteria</taxon>
        <taxon>Bacillati</taxon>
        <taxon>Actinomycetota</taxon>
        <taxon>Actinomycetes</taxon>
        <taxon>Kitasatosporales</taxon>
        <taxon>Streptomycetaceae</taxon>
        <taxon>Streptomyces</taxon>
    </lineage>
</organism>
<dbReference type="InterPro" id="IPR000086">
    <property type="entry name" value="NUDIX_hydrolase_dom"/>
</dbReference>
<evidence type="ECO:0000259" key="2">
    <source>
        <dbReference type="PROSITE" id="PS51462"/>
    </source>
</evidence>
<evidence type="ECO:0000256" key="1">
    <source>
        <dbReference type="SAM" id="MobiDB-lite"/>
    </source>
</evidence>
<feature type="region of interest" description="Disordered" evidence="1">
    <location>
        <begin position="1"/>
        <end position="22"/>
    </location>
</feature>
<dbReference type="InterPro" id="IPR015797">
    <property type="entry name" value="NUDIX_hydrolase-like_dom_sf"/>
</dbReference>
<protein>
    <recommendedName>
        <fullName evidence="2">Nudix hydrolase domain-containing protein</fullName>
    </recommendedName>
</protein>
<sequence length="278" mass="29635">MPAHRTTGPPPHGPVPRTCGGDLPASGVDLMDVRRIRLVETPAPQPPPGERLAMDRAWDEVVRANPSLFDGPVAACAGLSWEGPGSLVLTWARTTYRRFALRHVPGATSCLPSLFVDVAQPTEDGQVVVGRMASYTSTPGRWQLPGGSVEPPTDDRPLDLAALRRHAARELVEETGVETAPDDLTLWLVTRGAFGSVGVLFRAPCRPAPELNARFAALVSAEAARGREPELDRIALVGSPADLARLPGPHVDYLEPVLTRYAATAPLSPRSPRPRGGG</sequence>
<feature type="domain" description="Nudix hydrolase" evidence="2">
    <location>
        <begin position="109"/>
        <end position="259"/>
    </location>
</feature>